<evidence type="ECO:0000313" key="1">
    <source>
        <dbReference type="EMBL" id="MEE1945129.1"/>
    </source>
</evidence>
<reference evidence="1 2" key="1">
    <citation type="submission" date="2024-01" db="EMBL/GenBank/DDBJ databases">
        <title>Pedobacter sp. nov., isolated from fresh soil.</title>
        <authorList>
            <person name="Le N.T.T."/>
        </authorList>
    </citation>
    <scope>NUCLEOTIDE SEQUENCE [LARGE SCALE GENOMIC DNA]</scope>
    <source>
        <strain evidence="1 2">KR3-3</strain>
    </source>
</reference>
<accession>A0ABU7I7B7</accession>
<proteinExistence type="predicted"/>
<sequence>MQLAIMQPYFLPYIGYFQLMNAVDQFVIYDNIEYTKKGWINRNRILANGKDEYMTIPLKSDSDFLCVNQRMLAHSYPDDATKILRKIEASYSKAPFYKDASEVLAQVLTSSERNLFGFILNSIKTINTYLNIDTKLVISSDITINHELKGAEKVIAICKKLQAKHYLNPIGGLDLYNKEKFKTEGIELAFLKSNATSYAQYGNAFIPWLSIIDVMMFCPVHQIKEMLLQYELL</sequence>
<comment type="caution">
    <text evidence="1">The sequence shown here is derived from an EMBL/GenBank/DDBJ whole genome shotgun (WGS) entry which is preliminary data.</text>
</comment>
<gene>
    <name evidence="1" type="ORF">VRU48_08420</name>
</gene>
<dbReference type="EMBL" id="JAZDQT010000001">
    <property type="protein sequence ID" value="MEE1945129.1"/>
    <property type="molecule type" value="Genomic_DNA"/>
</dbReference>
<dbReference type="InterPro" id="IPR014985">
    <property type="entry name" value="WbqC"/>
</dbReference>
<dbReference type="Pfam" id="PF08889">
    <property type="entry name" value="WbqC"/>
    <property type="match status" value="1"/>
</dbReference>
<organism evidence="1 2">
    <name type="scientific">Pedobacter albus</name>
    <dbReference type="NCBI Taxonomy" id="3113905"/>
    <lineage>
        <taxon>Bacteria</taxon>
        <taxon>Pseudomonadati</taxon>
        <taxon>Bacteroidota</taxon>
        <taxon>Sphingobacteriia</taxon>
        <taxon>Sphingobacteriales</taxon>
        <taxon>Sphingobacteriaceae</taxon>
        <taxon>Pedobacter</taxon>
    </lineage>
</organism>
<dbReference type="Proteomes" id="UP001336835">
    <property type="component" value="Unassembled WGS sequence"/>
</dbReference>
<name>A0ABU7I7B7_9SPHI</name>
<keyword evidence="2" id="KW-1185">Reference proteome</keyword>
<dbReference type="RefSeq" id="WP_330107478.1">
    <property type="nucleotide sequence ID" value="NZ_JAZDQT010000001.1"/>
</dbReference>
<protein>
    <submittedName>
        <fullName evidence="1">WbqC family protein</fullName>
    </submittedName>
</protein>
<evidence type="ECO:0000313" key="2">
    <source>
        <dbReference type="Proteomes" id="UP001336835"/>
    </source>
</evidence>